<dbReference type="SUPFAM" id="SSF55486">
    <property type="entry name" value="Metalloproteases ('zincins'), catalytic domain"/>
    <property type="match status" value="1"/>
</dbReference>
<evidence type="ECO:0000259" key="15">
    <source>
        <dbReference type="Pfam" id="PF07504"/>
    </source>
</evidence>
<dbReference type="Pfam" id="PF02128">
    <property type="entry name" value="Peptidase_M36"/>
    <property type="match status" value="1"/>
</dbReference>
<feature type="binding site" evidence="12">
    <location>
        <position position="453"/>
    </location>
    <ligand>
        <name>Zn(2+)</name>
        <dbReference type="ChEBI" id="CHEBI:29105"/>
        <note>catalytic</note>
    </ligand>
</feature>
<evidence type="ECO:0000256" key="2">
    <source>
        <dbReference type="ARBA" id="ARBA00006006"/>
    </source>
</evidence>
<evidence type="ECO:0000256" key="12">
    <source>
        <dbReference type="PIRSR" id="PIRSR601842-2"/>
    </source>
</evidence>
<dbReference type="AlphaFoldDB" id="A0A8H2W956"/>
<evidence type="ECO:0000313" key="16">
    <source>
        <dbReference type="EMBL" id="CAE6355367.1"/>
    </source>
</evidence>
<dbReference type="Gene3D" id="3.10.170.10">
    <property type="match status" value="1"/>
</dbReference>
<dbReference type="CDD" id="cd09596">
    <property type="entry name" value="M36"/>
    <property type="match status" value="1"/>
</dbReference>
<evidence type="ECO:0000256" key="10">
    <source>
        <dbReference type="ARBA" id="ARBA00023145"/>
    </source>
</evidence>
<dbReference type="EMBL" id="CAJMWS010000072">
    <property type="protein sequence ID" value="CAE6355367.1"/>
    <property type="molecule type" value="Genomic_DNA"/>
</dbReference>
<evidence type="ECO:0000256" key="1">
    <source>
        <dbReference type="ARBA" id="ARBA00004613"/>
    </source>
</evidence>
<dbReference type="PRINTS" id="PR00999">
    <property type="entry name" value="FUNGALYSIN"/>
</dbReference>
<keyword evidence="5 12" id="KW-0479">Metal-binding</keyword>
<comment type="caution">
    <text evidence="16">The sequence shown here is derived from an EMBL/GenBank/DDBJ whole genome shotgun (WGS) entry which is preliminary data.</text>
</comment>
<proteinExistence type="inferred from homology"/>
<reference evidence="16" key="1">
    <citation type="submission" date="2021-01" db="EMBL/GenBank/DDBJ databases">
        <authorList>
            <person name="Kaushik A."/>
        </authorList>
    </citation>
    <scope>NUCLEOTIDE SEQUENCE</scope>
    <source>
        <strain evidence="16">AG1-1C</strain>
    </source>
</reference>
<name>A0A8H2W956_9AGAM</name>
<dbReference type="GO" id="GO:0004222">
    <property type="term" value="F:metalloendopeptidase activity"/>
    <property type="evidence" value="ECO:0007669"/>
    <property type="project" value="InterPro"/>
</dbReference>
<comment type="cofactor">
    <cofactor evidence="12">
        <name>Zn(2+)</name>
        <dbReference type="ChEBI" id="CHEBI:29105"/>
    </cofactor>
    <text evidence="12">Binds 1 zinc ion per subunit.</text>
</comment>
<keyword evidence="6" id="KW-0732">Signal</keyword>
<feature type="binding site" evidence="12">
    <location>
        <position position="428"/>
    </location>
    <ligand>
        <name>Zn(2+)</name>
        <dbReference type="ChEBI" id="CHEBI:29105"/>
        <note>catalytic</note>
    </ligand>
</feature>
<keyword evidence="9 13" id="KW-0482">Metalloprotease</keyword>
<dbReference type="Pfam" id="PF07504">
    <property type="entry name" value="FTP"/>
    <property type="match status" value="1"/>
</dbReference>
<evidence type="ECO:0000256" key="6">
    <source>
        <dbReference type="ARBA" id="ARBA00022729"/>
    </source>
</evidence>
<dbReference type="PANTHER" id="PTHR33478">
    <property type="entry name" value="EXTRACELLULAR METALLOPROTEINASE MEP"/>
    <property type="match status" value="1"/>
</dbReference>
<evidence type="ECO:0000256" key="5">
    <source>
        <dbReference type="ARBA" id="ARBA00022723"/>
    </source>
</evidence>
<protein>
    <recommendedName>
        <fullName evidence="13">Extracellular metalloproteinase</fullName>
        <ecNumber evidence="13">3.4.24.-</ecNumber>
    </recommendedName>
    <alternativeName>
        <fullName evidence="13">Fungalysin</fullName>
    </alternativeName>
</protein>
<keyword evidence="10 13" id="KW-0865">Zymogen</keyword>
<organism evidence="16 17">
    <name type="scientific">Rhizoctonia solani</name>
    <dbReference type="NCBI Taxonomy" id="456999"/>
    <lineage>
        <taxon>Eukaryota</taxon>
        <taxon>Fungi</taxon>
        <taxon>Dikarya</taxon>
        <taxon>Basidiomycota</taxon>
        <taxon>Agaricomycotina</taxon>
        <taxon>Agaricomycetes</taxon>
        <taxon>Cantharellales</taxon>
        <taxon>Ceratobasidiaceae</taxon>
        <taxon>Rhizoctonia</taxon>
    </lineage>
</organism>
<evidence type="ECO:0000256" key="9">
    <source>
        <dbReference type="ARBA" id="ARBA00023049"/>
    </source>
</evidence>
<feature type="binding site" evidence="12">
    <location>
        <position position="241"/>
    </location>
    <ligand>
        <name>Zn(2+)</name>
        <dbReference type="ChEBI" id="CHEBI:29105"/>
        <note>catalytic</note>
    </ligand>
</feature>
<dbReference type="InterPro" id="IPR027268">
    <property type="entry name" value="Peptidase_M4/M1_CTD_sf"/>
</dbReference>
<comment type="subcellular location">
    <subcellularLocation>
        <location evidence="1 13">Secreted</location>
    </subcellularLocation>
</comment>
<dbReference type="PANTHER" id="PTHR33478:SF1">
    <property type="entry name" value="EXTRACELLULAR METALLOPROTEINASE MEP"/>
    <property type="match status" value="1"/>
</dbReference>
<accession>A0A8H2W956</accession>
<keyword evidence="7 13" id="KW-0378">Hydrolase</keyword>
<evidence type="ECO:0000256" key="11">
    <source>
        <dbReference type="PIRSR" id="PIRSR601842-1"/>
    </source>
</evidence>
<dbReference type="Gene3D" id="1.10.390.10">
    <property type="entry name" value="Neutral Protease Domain 2"/>
    <property type="match status" value="1"/>
</dbReference>
<feature type="compositionally biased region" description="Polar residues" evidence="14">
    <location>
        <begin position="258"/>
        <end position="275"/>
    </location>
</feature>
<comment type="similarity">
    <text evidence="2 13">Belongs to the peptidase M36 family.</text>
</comment>
<keyword evidence="8 12" id="KW-0862">Zinc</keyword>
<feature type="region of interest" description="Disordered" evidence="14">
    <location>
        <begin position="257"/>
        <end position="282"/>
    </location>
</feature>
<dbReference type="EC" id="3.4.24.-" evidence="13"/>
<feature type="active site" evidence="11">
    <location>
        <position position="425"/>
    </location>
</feature>
<dbReference type="GO" id="GO:0006508">
    <property type="term" value="P:proteolysis"/>
    <property type="evidence" value="ECO:0007669"/>
    <property type="project" value="UniProtKB-KW"/>
</dbReference>
<dbReference type="InterPro" id="IPR001842">
    <property type="entry name" value="Peptidase_M36"/>
</dbReference>
<evidence type="ECO:0000313" key="17">
    <source>
        <dbReference type="Proteomes" id="UP000663846"/>
    </source>
</evidence>
<dbReference type="GO" id="GO:0008270">
    <property type="term" value="F:zinc ion binding"/>
    <property type="evidence" value="ECO:0007669"/>
    <property type="project" value="InterPro"/>
</dbReference>
<dbReference type="InterPro" id="IPR050371">
    <property type="entry name" value="Fungal_virulence_M36"/>
</dbReference>
<dbReference type="GO" id="GO:0005615">
    <property type="term" value="C:extracellular space"/>
    <property type="evidence" value="ECO:0007669"/>
    <property type="project" value="InterPro"/>
</dbReference>
<evidence type="ECO:0000256" key="3">
    <source>
        <dbReference type="ARBA" id="ARBA00022525"/>
    </source>
</evidence>
<dbReference type="Proteomes" id="UP000663846">
    <property type="component" value="Unassembled WGS sequence"/>
</dbReference>
<feature type="binding site" evidence="12">
    <location>
        <position position="424"/>
    </location>
    <ligand>
        <name>Zn(2+)</name>
        <dbReference type="ChEBI" id="CHEBI:29105"/>
        <note>catalytic</note>
    </ligand>
</feature>
<evidence type="ECO:0000256" key="4">
    <source>
        <dbReference type="ARBA" id="ARBA00022670"/>
    </source>
</evidence>
<dbReference type="InterPro" id="IPR011096">
    <property type="entry name" value="FTP_domain"/>
</dbReference>
<evidence type="ECO:0000256" key="14">
    <source>
        <dbReference type="SAM" id="MobiDB-lite"/>
    </source>
</evidence>
<evidence type="ECO:0000256" key="8">
    <source>
        <dbReference type="ARBA" id="ARBA00022833"/>
    </source>
</evidence>
<keyword evidence="3 13" id="KW-0964">Secreted</keyword>
<sequence length="636" mass="67676">MATPSLRSVISSASKVNMVSLRALASVALMIASGVIAAPWDVTSRHTTHRVRTVGPSKIKLTSYHPPAIFEAYGVEGIAHPLAKRGVTDASAANAAKSFLEDKLGVKADALSHKGGHMSESASFEYFRQSLNGIPVANTVANVALKGDKVTSFGASFVKPKSVAAAEPKLTKEEAISKAESTAGGKYNDWPTTLEYFAKDSDHVVLTHVVQVQNSETSEWYEVFVDANSGEVVNVVDFVSDASYRVVPLNVQDPTKGYSVQTNPADTTASPNGWHTTGSTTTSNTSGNNIISYKAIFLIGTSGTSSQSSATNNYDYAYNSAVSPTTSPNVDAARVNAFYVGNSIHDFTYKYGFDEAAYNFQSDNYGKGGAGNDRVQISVQDWTGSNNANFATPADGQSGQMRMYTWTYTTPNRDGALENDIVVHEYGHGVSNRLTGGGTGRCLQTTEAGGMGEGWSDALADITEINSATISDFTLGSFVTGIAGGIRSYPYSTSKATNPLTYGSLATLTEVHDIGEVWALIWHEIAASLLSKYGYTQDRFNSEGTGGNIVAMYARIPSGFILELTTIQLRHLFIDAFKLQPCNPTFLTARDAIIQADANRYGGANKCLLWQAFAKRGLGAGATSAKADNTAVPSGC</sequence>
<gene>
    <name evidence="16" type="ORF">RDB_LOCUS14425</name>
</gene>
<feature type="domain" description="FTP" evidence="15">
    <location>
        <begin position="125"/>
        <end position="157"/>
    </location>
</feature>
<evidence type="ECO:0000256" key="13">
    <source>
        <dbReference type="RuleBase" id="RU364017"/>
    </source>
</evidence>
<evidence type="ECO:0000256" key="7">
    <source>
        <dbReference type="ARBA" id="ARBA00022801"/>
    </source>
</evidence>
<keyword evidence="4 13" id="KW-0645">Protease</keyword>